<evidence type="ECO:0000313" key="1">
    <source>
        <dbReference type="EMBL" id="PSR21259.1"/>
    </source>
</evidence>
<protein>
    <submittedName>
        <fullName evidence="1">Uncharacterized protein</fullName>
    </submittedName>
</protein>
<dbReference type="Proteomes" id="UP000241848">
    <property type="component" value="Unassembled WGS sequence"/>
</dbReference>
<name>A0A2T2WG97_9FIRM</name>
<reference evidence="1 2" key="1">
    <citation type="journal article" date="2014" name="BMC Genomics">
        <title>Comparison of environmental and isolate Sulfobacillus genomes reveals diverse carbon, sulfur, nitrogen, and hydrogen metabolisms.</title>
        <authorList>
            <person name="Justice N.B."/>
            <person name="Norman A."/>
            <person name="Brown C.T."/>
            <person name="Singh A."/>
            <person name="Thomas B.C."/>
            <person name="Banfield J.F."/>
        </authorList>
    </citation>
    <scope>NUCLEOTIDE SEQUENCE [LARGE SCALE GENOMIC DNA]</scope>
    <source>
        <strain evidence="1">AMDSBA3</strain>
    </source>
</reference>
<comment type="caution">
    <text evidence="1">The sequence shown here is derived from an EMBL/GenBank/DDBJ whole genome shotgun (WGS) entry which is preliminary data.</text>
</comment>
<gene>
    <name evidence="1" type="ORF">C7B45_11565</name>
</gene>
<sequence length="156" mass="17330">MDAVEALLELGFWENGIPKGFLRGTTAIMLWVVEQPRTRAIHDLMQAAHRVQALWSLADRCVGTLVQGSVRGRQGWRISVEIGPLQPDVWIVASNPGDAQVEKVRWERRGFRVALVSTLTTVPSSGLVVDLNQTSPTFLGRLPHHSEAGCMIQSWH</sequence>
<dbReference type="AlphaFoldDB" id="A0A2T2WG97"/>
<evidence type="ECO:0000313" key="2">
    <source>
        <dbReference type="Proteomes" id="UP000241848"/>
    </source>
</evidence>
<accession>A0A2T2WG97</accession>
<dbReference type="EMBL" id="PXYV01000038">
    <property type="protein sequence ID" value="PSR21259.1"/>
    <property type="molecule type" value="Genomic_DNA"/>
</dbReference>
<organism evidence="1 2">
    <name type="scientific">Sulfobacillus acidophilus</name>
    <dbReference type="NCBI Taxonomy" id="53633"/>
    <lineage>
        <taxon>Bacteria</taxon>
        <taxon>Bacillati</taxon>
        <taxon>Bacillota</taxon>
        <taxon>Clostridia</taxon>
        <taxon>Eubacteriales</taxon>
        <taxon>Clostridiales Family XVII. Incertae Sedis</taxon>
        <taxon>Sulfobacillus</taxon>
    </lineage>
</organism>
<proteinExistence type="predicted"/>